<dbReference type="InParanoid" id="A0A1Y2G4K2"/>
<dbReference type="InterPro" id="IPR021858">
    <property type="entry name" value="Fun_TF"/>
</dbReference>
<evidence type="ECO:0000313" key="2">
    <source>
        <dbReference type="Proteomes" id="UP000193467"/>
    </source>
</evidence>
<dbReference type="STRING" id="106004.A0A1Y2G4K2"/>
<keyword evidence="2" id="KW-1185">Reference proteome</keyword>
<dbReference type="EMBL" id="MCGR01000001">
    <property type="protein sequence ID" value="ORY92871.1"/>
    <property type="molecule type" value="Genomic_DNA"/>
</dbReference>
<name>A0A1Y2G4K2_9BASI</name>
<accession>A0A1Y2G4K2</accession>
<gene>
    <name evidence="1" type="ORF">BCR35DRAFT_298455</name>
</gene>
<comment type="caution">
    <text evidence="1">The sequence shown here is derived from an EMBL/GenBank/DDBJ whole genome shotgun (WGS) entry which is preliminary data.</text>
</comment>
<sequence>MDILRCLALTRRTLFDISSSASLPAFTLIGDVTIDQDKEFMRGVTPRFLFFIGRMCNLAMDEKEGLMTPAEVVACAEVLEREIIEWQPNKDQSEEHSAEDELERFATQEMWRHALLINLRQVLYHLGSLHTSIRTSLDSIITFGCASSSPSLPSSTPTTPLIPESASYYEREIPWFITATCATSKHDRAIIREAFGHRSPLFGFDVLPIAERIWEATDRAGYPLEWRSVLEKEGVLMMFM</sequence>
<dbReference type="OrthoDB" id="5419315at2759"/>
<protein>
    <submittedName>
        <fullName evidence="1">Fungal-specific transcription factor domain-domain-containing protein</fullName>
    </submittedName>
</protein>
<dbReference type="Proteomes" id="UP000193467">
    <property type="component" value="Unassembled WGS sequence"/>
</dbReference>
<proteinExistence type="predicted"/>
<dbReference type="Pfam" id="PF11951">
    <property type="entry name" value="Fungal_trans_2"/>
    <property type="match status" value="1"/>
</dbReference>
<reference evidence="1 2" key="1">
    <citation type="submission" date="2016-07" db="EMBL/GenBank/DDBJ databases">
        <title>Pervasive Adenine N6-methylation of Active Genes in Fungi.</title>
        <authorList>
            <consortium name="DOE Joint Genome Institute"/>
            <person name="Mondo S.J."/>
            <person name="Dannebaum R.O."/>
            <person name="Kuo R.C."/>
            <person name="Labutti K."/>
            <person name="Haridas S."/>
            <person name="Kuo A."/>
            <person name="Salamov A."/>
            <person name="Ahrendt S.R."/>
            <person name="Lipzen A."/>
            <person name="Sullivan W."/>
            <person name="Andreopoulos W.B."/>
            <person name="Clum A."/>
            <person name="Lindquist E."/>
            <person name="Daum C."/>
            <person name="Ramamoorthy G.K."/>
            <person name="Gryganskyi A."/>
            <person name="Culley D."/>
            <person name="Magnuson J.K."/>
            <person name="James T.Y."/>
            <person name="O'Malley M.A."/>
            <person name="Stajich J.E."/>
            <person name="Spatafora J.W."/>
            <person name="Visel A."/>
            <person name="Grigoriev I.V."/>
        </authorList>
    </citation>
    <scope>NUCLEOTIDE SEQUENCE [LARGE SCALE GENOMIC DNA]</scope>
    <source>
        <strain evidence="1 2">62-1032</strain>
    </source>
</reference>
<organism evidence="1 2">
    <name type="scientific">Leucosporidium creatinivorum</name>
    <dbReference type="NCBI Taxonomy" id="106004"/>
    <lineage>
        <taxon>Eukaryota</taxon>
        <taxon>Fungi</taxon>
        <taxon>Dikarya</taxon>
        <taxon>Basidiomycota</taxon>
        <taxon>Pucciniomycotina</taxon>
        <taxon>Microbotryomycetes</taxon>
        <taxon>Leucosporidiales</taxon>
        <taxon>Leucosporidium</taxon>
    </lineage>
</organism>
<evidence type="ECO:0000313" key="1">
    <source>
        <dbReference type="EMBL" id="ORY92871.1"/>
    </source>
</evidence>
<dbReference type="AlphaFoldDB" id="A0A1Y2G4K2"/>